<evidence type="ECO:0000313" key="15">
    <source>
        <dbReference type="Proteomes" id="UP001356427"/>
    </source>
</evidence>
<dbReference type="InterPro" id="IPR013087">
    <property type="entry name" value="Znf_C2H2_type"/>
</dbReference>
<feature type="domain" description="C2H2-type" evidence="13">
    <location>
        <begin position="347"/>
        <end position="374"/>
    </location>
</feature>
<feature type="compositionally biased region" description="Basic and acidic residues" evidence="12">
    <location>
        <begin position="84"/>
        <end position="94"/>
    </location>
</feature>
<dbReference type="Pfam" id="PF16622">
    <property type="entry name" value="zf-C2H2_11"/>
    <property type="match status" value="1"/>
</dbReference>
<dbReference type="FunFam" id="3.30.160.60:FF:000303">
    <property type="entry name" value="Zinc finger protein 41"/>
    <property type="match status" value="1"/>
</dbReference>
<protein>
    <recommendedName>
        <fullName evidence="13">C2H2-type domain-containing protein</fullName>
    </recommendedName>
</protein>
<evidence type="ECO:0000256" key="1">
    <source>
        <dbReference type="ARBA" id="ARBA00004123"/>
    </source>
</evidence>
<dbReference type="FunFam" id="3.30.160.60:FF:000446">
    <property type="entry name" value="Zinc finger protein"/>
    <property type="match status" value="1"/>
</dbReference>
<dbReference type="GO" id="GO:1990837">
    <property type="term" value="F:sequence-specific double-stranded DNA binding"/>
    <property type="evidence" value="ECO:0007669"/>
    <property type="project" value="UniProtKB-ARBA"/>
</dbReference>
<evidence type="ECO:0000256" key="2">
    <source>
        <dbReference type="ARBA" id="ARBA00006991"/>
    </source>
</evidence>
<dbReference type="PROSITE" id="PS00028">
    <property type="entry name" value="ZINC_FINGER_C2H2_1"/>
    <property type="match status" value="9"/>
</dbReference>
<feature type="compositionally biased region" description="Polar residues" evidence="12">
    <location>
        <begin position="109"/>
        <end position="120"/>
    </location>
</feature>
<feature type="domain" description="C2H2-type" evidence="13">
    <location>
        <begin position="403"/>
        <end position="430"/>
    </location>
</feature>
<feature type="compositionally biased region" description="Basic and acidic residues" evidence="12">
    <location>
        <begin position="122"/>
        <end position="138"/>
    </location>
</feature>
<dbReference type="PANTHER" id="PTHR23235">
    <property type="entry name" value="KRUEPPEL-LIKE TRANSCRIPTION FACTOR"/>
    <property type="match status" value="1"/>
</dbReference>
<accession>A0AAN8LMN7</accession>
<dbReference type="Pfam" id="PF00096">
    <property type="entry name" value="zf-C2H2"/>
    <property type="match status" value="8"/>
</dbReference>
<gene>
    <name evidence="14" type="ORF">J4Q44_G00161860</name>
</gene>
<dbReference type="Proteomes" id="UP001356427">
    <property type="component" value="Unassembled WGS sequence"/>
</dbReference>
<keyword evidence="15" id="KW-1185">Reference proteome</keyword>
<dbReference type="InterPro" id="IPR036236">
    <property type="entry name" value="Znf_C2H2_sf"/>
</dbReference>
<dbReference type="FunFam" id="3.30.160.60:FF:000384">
    <property type="entry name" value="Zinc finger protein 550"/>
    <property type="match status" value="3"/>
</dbReference>
<evidence type="ECO:0000256" key="12">
    <source>
        <dbReference type="SAM" id="MobiDB-lite"/>
    </source>
</evidence>
<dbReference type="FunFam" id="3.30.160.60:FF:000912">
    <property type="entry name" value="Zinc finger protein 660"/>
    <property type="match status" value="2"/>
</dbReference>
<keyword evidence="6" id="KW-0862">Zinc</keyword>
<evidence type="ECO:0000256" key="11">
    <source>
        <dbReference type="PROSITE-ProRule" id="PRU00042"/>
    </source>
</evidence>
<feature type="compositionally biased region" description="Basic and acidic residues" evidence="12">
    <location>
        <begin position="62"/>
        <end position="71"/>
    </location>
</feature>
<comment type="subcellular location">
    <subcellularLocation>
        <location evidence="1">Nucleus</location>
    </subcellularLocation>
</comment>
<feature type="region of interest" description="Disordered" evidence="12">
    <location>
        <begin position="40"/>
        <end position="148"/>
    </location>
</feature>
<keyword evidence="4" id="KW-0677">Repeat</keyword>
<keyword evidence="3" id="KW-0479">Metal-binding</keyword>
<comment type="similarity">
    <text evidence="2">Belongs to the krueppel C2H2-type zinc-finger protein family.</text>
</comment>
<dbReference type="PROSITE" id="PS50157">
    <property type="entry name" value="ZINC_FINGER_C2H2_2"/>
    <property type="match status" value="9"/>
</dbReference>
<evidence type="ECO:0000256" key="8">
    <source>
        <dbReference type="ARBA" id="ARBA00023125"/>
    </source>
</evidence>
<feature type="domain" description="C2H2-type" evidence="13">
    <location>
        <begin position="459"/>
        <end position="487"/>
    </location>
</feature>
<feature type="region of interest" description="Disordered" evidence="12">
    <location>
        <begin position="161"/>
        <end position="233"/>
    </location>
</feature>
<keyword evidence="7" id="KW-0805">Transcription regulation</keyword>
<dbReference type="AlphaFoldDB" id="A0AAN8LMN7"/>
<evidence type="ECO:0000256" key="7">
    <source>
        <dbReference type="ARBA" id="ARBA00023015"/>
    </source>
</evidence>
<sequence length="495" mass="57050">MSKKSVIVFDKRFYEFHHPADGPQLYRENIGTDLQKTTLSKVEVPPEQQHCEQEWSLSLGQEDSKPTQIKEEQEELQTSQGKEPLQELKYDTKDSVFIPSSVKSESDEYPTQSSHLSITLSKECKDRDPSTEQIKTEPGEEDSSELASDYKPISAVNPACSAAQGENMSRDWKESEGPLSALKTRKSKRMQTEKGQSSLISSKGRKSVVSHLKSPIKSKSKHMTRMRSHTEEKPHRCHDCGKCFARRGVLKRHMRIHTGEKPYHCHHCNLRFTNIGNLKSHMRSHTGEKPYCCHDCGKAFTRSDCMTRHMRRHTGEKPYCCHDCGKAFTRRTHMTQHMRSHTGEKPYCCHDCGKAFTRRTHMTQHMRSHTGEKPYCCHDCGKAFTRRTHMTQHMRSHTGEKPHCCPHCGKCFSQKGNLKSHMKSHTGDKPYPCHLCNKHFTEISNLKVHMRIHTGDKPFRCQDCDKCFTQQSNLNKHIIKLHMRSHRGGEMTLLP</sequence>
<keyword evidence="5 11" id="KW-0863">Zinc-finger</keyword>
<comment type="caution">
    <text evidence="14">The sequence shown here is derived from an EMBL/GenBank/DDBJ whole genome shotgun (WGS) entry which is preliminary data.</text>
</comment>
<feature type="domain" description="C2H2-type" evidence="13">
    <location>
        <begin position="291"/>
        <end position="318"/>
    </location>
</feature>
<name>A0AAN8LMN7_9TELE</name>
<evidence type="ECO:0000256" key="9">
    <source>
        <dbReference type="ARBA" id="ARBA00023163"/>
    </source>
</evidence>
<dbReference type="GO" id="GO:0008270">
    <property type="term" value="F:zinc ion binding"/>
    <property type="evidence" value="ECO:0007669"/>
    <property type="project" value="UniProtKB-KW"/>
</dbReference>
<dbReference type="SMART" id="SM00355">
    <property type="entry name" value="ZnF_C2H2"/>
    <property type="match status" value="9"/>
</dbReference>
<keyword evidence="9" id="KW-0804">Transcription</keyword>
<keyword evidence="8" id="KW-0238">DNA-binding</keyword>
<dbReference type="SUPFAM" id="SSF57667">
    <property type="entry name" value="beta-beta-alpha zinc fingers"/>
    <property type="match status" value="5"/>
</dbReference>
<proteinExistence type="inferred from homology"/>
<evidence type="ECO:0000256" key="4">
    <source>
        <dbReference type="ARBA" id="ARBA00022737"/>
    </source>
</evidence>
<reference evidence="14 15" key="1">
    <citation type="submission" date="2021-04" db="EMBL/GenBank/DDBJ databases">
        <authorList>
            <person name="De Guttry C."/>
            <person name="Zahm M."/>
            <person name="Klopp C."/>
            <person name="Cabau C."/>
            <person name="Louis A."/>
            <person name="Berthelot C."/>
            <person name="Parey E."/>
            <person name="Roest Crollius H."/>
            <person name="Montfort J."/>
            <person name="Robinson-Rechavi M."/>
            <person name="Bucao C."/>
            <person name="Bouchez O."/>
            <person name="Gislard M."/>
            <person name="Lluch J."/>
            <person name="Milhes M."/>
            <person name="Lampietro C."/>
            <person name="Lopez Roques C."/>
            <person name="Donnadieu C."/>
            <person name="Braasch I."/>
            <person name="Desvignes T."/>
            <person name="Postlethwait J."/>
            <person name="Bobe J."/>
            <person name="Wedekind C."/>
            <person name="Guiguen Y."/>
        </authorList>
    </citation>
    <scope>NUCLEOTIDE SEQUENCE [LARGE SCALE GENOMIC DNA]</scope>
    <source>
        <strain evidence="14">Cs_M1</strain>
        <tissue evidence="14">Blood</tissue>
    </source>
</reference>
<evidence type="ECO:0000256" key="6">
    <source>
        <dbReference type="ARBA" id="ARBA00022833"/>
    </source>
</evidence>
<evidence type="ECO:0000256" key="3">
    <source>
        <dbReference type="ARBA" id="ARBA00022723"/>
    </source>
</evidence>
<dbReference type="FunFam" id="3.30.160.60:FF:001480">
    <property type="entry name" value="Si:cabz01071911.3"/>
    <property type="match status" value="1"/>
</dbReference>
<keyword evidence="10" id="KW-0539">Nucleus</keyword>
<dbReference type="EMBL" id="JAGTTL010000014">
    <property type="protein sequence ID" value="KAK6312839.1"/>
    <property type="molecule type" value="Genomic_DNA"/>
</dbReference>
<evidence type="ECO:0000313" key="14">
    <source>
        <dbReference type="EMBL" id="KAK6312839.1"/>
    </source>
</evidence>
<feature type="domain" description="C2H2-type" evidence="13">
    <location>
        <begin position="431"/>
        <end position="458"/>
    </location>
</feature>
<dbReference type="FunFam" id="3.30.160.60:FF:000557">
    <property type="entry name" value="zinc finger and SCAN domain-containing protein 29"/>
    <property type="match status" value="1"/>
</dbReference>
<organism evidence="14 15">
    <name type="scientific">Coregonus suidteri</name>
    <dbReference type="NCBI Taxonomy" id="861788"/>
    <lineage>
        <taxon>Eukaryota</taxon>
        <taxon>Metazoa</taxon>
        <taxon>Chordata</taxon>
        <taxon>Craniata</taxon>
        <taxon>Vertebrata</taxon>
        <taxon>Euteleostomi</taxon>
        <taxon>Actinopterygii</taxon>
        <taxon>Neopterygii</taxon>
        <taxon>Teleostei</taxon>
        <taxon>Protacanthopterygii</taxon>
        <taxon>Salmoniformes</taxon>
        <taxon>Salmonidae</taxon>
        <taxon>Coregoninae</taxon>
        <taxon>Coregonus</taxon>
    </lineage>
</organism>
<dbReference type="InterPro" id="IPR041697">
    <property type="entry name" value="Znf-C2H2_11"/>
</dbReference>
<dbReference type="GO" id="GO:0005634">
    <property type="term" value="C:nucleus"/>
    <property type="evidence" value="ECO:0007669"/>
    <property type="project" value="UniProtKB-SubCell"/>
</dbReference>
<feature type="domain" description="C2H2-type" evidence="13">
    <location>
        <begin position="263"/>
        <end position="290"/>
    </location>
</feature>
<dbReference type="Gene3D" id="3.30.160.60">
    <property type="entry name" value="Classic Zinc Finger"/>
    <property type="match status" value="9"/>
</dbReference>
<feature type="domain" description="C2H2-type" evidence="13">
    <location>
        <begin position="319"/>
        <end position="346"/>
    </location>
</feature>
<feature type="compositionally biased region" description="Basic residues" evidence="12">
    <location>
        <begin position="203"/>
        <end position="227"/>
    </location>
</feature>
<evidence type="ECO:0000259" key="13">
    <source>
        <dbReference type="PROSITE" id="PS50157"/>
    </source>
</evidence>
<evidence type="ECO:0000256" key="10">
    <source>
        <dbReference type="ARBA" id="ARBA00023242"/>
    </source>
</evidence>
<evidence type="ECO:0000256" key="5">
    <source>
        <dbReference type="ARBA" id="ARBA00022771"/>
    </source>
</evidence>
<feature type="domain" description="C2H2-type" evidence="13">
    <location>
        <begin position="235"/>
        <end position="262"/>
    </location>
</feature>
<feature type="domain" description="C2H2-type" evidence="13">
    <location>
        <begin position="375"/>
        <end position="402"/>
    </location>
</feature>